<dbReference type="Gene3D" id="1.10.45.10">
    <property type="entry name" value="Vanillyl-alcohol Oxidase, Chain A, domain 4"/>
    <property type="match status" value="1"/>
</dbReference>
<evidence type="ECO:0000259" key="11">
    <source>
        <dbReference type="PROSITE" id="PS51387"/>
    </source>
</evidence>
<evidence type="ECO:0000256" key="7">
    <source>
        <dbReference type="ARBA" id="ARBA00023002"/>
    </source>
</evidence>
<dbReference type="Pfam" id="PF02913">
    <property type="entry name" value="FAD-oxidase_C"/>
    <property type="match status" value="1"/>
</dbReference>
<dbReference type="InterPro" id="IPR006094">
    <property type="entry name" value="Oxid_FAD_bind_N"/>
</dbReference>
<accession>A0A8J2S810</accession>
<comment type="caution">
    <text evidence="12">The sequence shown here is derived from an EMBL/GenBank/DDBJ whole genome shotgun (WGS) entry which is preliminary data.</text>
</comment>
<gene>
    <name evidence="12" type="ORF">PECAL_1P14160</name>
</gene>
<evidence type="ECO:0000313" key="13">
    <source>
        <dbReference type="Proteomes" id="UP000789595"/>
    </source>
</evidence>
<evidence type="ECO:0000313" key="12">
    <source>
        <dbReference type="EMBL" id="CAH0365016.1"/>
    </source>
</evidence>
<feature type="compositionally biased region" description="Basic and acidic residues" evidence="10">
    <location>
        <begin position="45"/>
        <end position="60"/>
    </location>
</feature>
<evidence type="ECO:0000256" key="8">
    <source>
        <dbReference type="ARBA" id="ARBA00023128"/>
    </source>
</evidence>
<evidence type="ECO:0000256" key="10">
    <source>
        <dbReference type="SAM" id="MobiDB-lite"/>
    </source>
</evidence>
<evidence type="ECO:0000256" key="1">
    <source>
        <dbReference type="ARBA" id="ARBA00001974"/>
    </source>
</evidence>
<dbReference type="SUPFAM" id="SSF55103">
    <property type="entry name" value="FAD-linked oxidases, C-terminal domain"/>
    <property type="match status" value="1"/>
</dbReference>
<keyword evidence="8" id="KW-0496">Mitochondrion</keyword>
<dbReference type="SUPFAM" id="SSF56176">
    <property type="entry name" value="FAD-binding/transporter-associated domain-like"/>
    <property type="match status" value="1"/>
</dbReference>
<dbReference type="GO" id="GO:1903457">
    <property type="term" value="P:lactate catabolic process"/>
    <property type="evidence" value="ECO:0007669"/>
    <property type="project" value="TreeGrafter"/>
</dbReference>
<dbReference type="InterPro" id="IPR016171">
    <property type="entry name" value="Vanillyl_alc_oxidase_C-sub2"/>
</dbReference>
<keyword evidence="5" id="KW-0274">FAD</keyword>
<dbReference type="PROSITE" id="PS51387">
    <property type="entry name" value="FAD_PCMH"/>
    <property type="match status" value="1"/>
</dbReference>
<evidence type="ECO:0000256" key="6">
    <source>
        <dbReference type="ARBA" id="ARBA00022946"/>
    </source>
</evidence>
<sequence length="480" mass="51016">MRAALQVLRRAPRLRHQSTAAAQKTVDDAFLASLEALATTSQSPDVRKLHGDDESHHEPIPPEVVAFPESTEEVAAILKLCNEQSIAVVPYGAGTSLEGHIQASRGGVCVDVSKLDQMVAEHPEDLDCRVQAGMTRKAVNSALRHTGLHFPVDPGADATIGGMAACGASGTTSVRYGTMRDNVLGLTAVLADGTVLETGSRARKSSAGYDLTKLFLGSEGTLGVITEVALRLHPVPMCVEAATARFDSLEEAADAVQALLLHGVSVARCELLDATAIDAFNAFSKRNEESCPSLFLEFNGPTSEAVAAHTELALELCADCGGRDIKRSQDESERDELWKARHELYYASCALKTNGRAIVTDACVPVSQLPGLIQATSRDVKENNVVGPCFGHAGDGNFHCILVYNDDDDEDYLERLKQVNANLIERTLAAGGTCTGEHGVGSGKKAYLLREKGAAAIDAMRSIKAALDPRGVMNPGKVFD</sequence>
<dbReference type="Proteomes" id="UP000789595">
    <property type="component" value="Unassembled WGS sequence"/>
</dbReference>
<keyword evidence="4" id="KW-0285">Flavoprotein</keyword>
<evidence type="ECO:0000256" key="5">
    <source>
        <dbReference type="ARBA" id="ARBA00022827"/>
    </source>
</evidence>
<feature type="domain" description="FAD-binding PCMH-type" evidence="11">
    <location>
        <begin position="57"/>
        <end position="235"/>
    </location>
</feature>
<dbReference type="Gene3D" id="3.30.70.2740">
    <property type="match status" value="1"/>
</dbReference>
<dbReference type="EC" id="1.1.2.4" evidence="9"/>
<dbReference type="FunFam" id="3.30.465.10:FF:000016">
    <property type="entry name" value="probable D-lactate dehydrogenase, mitochondrial"/>
    <property type="match status" value="1"/>
</dbReference>
<comment type="similarity">
    <text evidence="3">Belongs to the FAD-binding oxidoreductase/transferase type 4 family.</text>
</comment>
<dbReference type="FunFam" id="3.30.70.2740:FF:000001">
    <property type="entry name" value="D-lactate dehydrogenase mitochondrial"/>
    <property type="match status" value="1"/>
</dbReference>
<dbReference type="Pfam" id="PF01565">
    <property type="entry name" value="FAD_binding_4"/>
    <property type="match status" value="1"/>
</dbReference>
<comment type="subcellular location">
    <subcellularLocation>
        <location evidence="2">Mitochondrion</location>
    </subcellularLocation>
</comment>
<dbReference type="InterPro" id="IPR036318">
    <property type="entry name" value="FAD-bd_PCMH-like_sf"/>
</dbReference>
<dbReference type="InterPro" id="IPR016164">
    <property type="entry name" value="FAD-linked_Oxase-like_C"/>
</dbReference>
<dbReference type="Gene3D" id="3.30.465.10">
    <property type="match status" value="1"/>
</dbReference>
<dbReference type="PANTHER" id="PTHR11748:SF111">
    <property type="entry name" value="D-LACTATE DEHYDROGENASE, MITOCHONDRIAL-RELATED"/>
    <property type="match status" value="1"/>
</dbReference>
<organism evidence="12 13">
    <name type="scientific">Pelagomonas calceolata</name>
    <dbReference type="NCBI Taxonomy" id="35677"/>
    <lineage>
        <taxon>Eukaryota</taxon>
        <taxon>Sar</taxon>
        <taxon>Stramenopiles</taxon>
        <taxon>Ochrophyta</taxon>
        <taxon>Pelagophyceae</taxon>
        <taxon>Pelagomonadales</taxon>
        <taxon>Pelagomonadaceae</taxon>
        <taxon>Pelagomonas</taxon>
    </lineage>
</organism>
<dbReference type="InterPro" id="IPR016169">
    <property type="entry name" value="FAD-bd_PCMH_sub2"/>
</dbReference>
<reference evidence="12" key="1">
    <citation type="submission" date="2021-11" db="EMBL/GenBank/DDBJ databases">
        <authorList>
            <consortium name="Genoscope - CEA"/>
            <person name="William W."/>
        </authorList>
    </citation>
    <scope>NUCLEOTIDE SEQUENCE</scope>
</reference>
<keyword evidence="6" id="KW-0809">Transit peptide</keyword>
<keyword evidence="7" id="KW-0560">Oxidoreductase</keyword>
<dbReference type="InterPro" id="IPR016166">
    <property type="entry name" value="FAD-bd_PCMH"/>
</dbReference>
<feature type="region of interest" description="Disordered" evidence="10">
    <location>
        <begin position="41"/>
        <end position="62"/>
    </location>
</feature>
<dbReference type="FunFam" id="1.10.45.10:FF:000001">
    <property type="entry name" value="D-lactate dehydrogenase mitochondrial"/>
    <property type="match status" value="1"/>
</dbReference>
<dbReference type="GO" id="GO:0004458">
    <property type="term" value="F:D-lactate dehydrogenase (cytochrome) activity"/>
    <property type="evidence" value="ECO:0007669"/>
    <property type="project" value="UniProtKB-EC"/>
</dbReference>
<evidence type="ECO:0000256" key="2">
    <source>
        <dbReference type="ARBA" id="ARBA00004173"/>
    </source>
</evidence>
<keyword evidence="13" id="KW-1185">Reference proteome</keyword>
<dbReference type="GO" id="GO:0071949">
    <property type="term" value="F:FAD binding"/>
    <property type="evidence" value="ECO:0007669"/>
    <property type="project" value="InterPro"/>
</dbReference>
<evidence type="ECO:0000256" key="4">
    <source>
        <dbReference type="ARBA" id="ARBA00022630"/>
    </source>
</evidence>
<dbReference type="OrthoDB" id="5332616at2759"/>
<dbReference type="PANTHER" id="PTHR11748">
    <property type="entry name" value="D-LACTATE DEHYDROGENASE"/>
    <property type="match status" value="1"/>
</dbReference>
<dbReference type="InterPro" id="IPR004113">
    <property type="entry name" value="FAD-bd_oxidored_4_C"/>
</dbReference>
<dbReference type="AlphaFoldDB" id="A0A8J2S810"/>
<evidence type="ECO:0000256" key="9">
    <source>
        <dbReference type="ARBA" id="ARBA00038897"/>
    </source>
</evidence>
<dbReference type="GO" id="GO:0005739">
    <property type="term" value="C:mitochondrion"/>
    <property type="evidence" value="ECO:0007669"/>
    <property type="project" value="UniProtKB-SubCell"/>
</dbReference>
<comment type="cofactor">
    <cofactor evidence="1">
        <name>FAD</name>
        <dbReference type="ChEBI" id="CHEBI:57692"/>
    </cofactor>
</comment>
<dbReference type="GO" id="GO:0008720">
    <property type="term" value="F:D-lactate dehydrogenase (NAD+) activity"/>
    <property type="evidence" value="ECO:0007669"/>
    <property type="project" value="TreeGrafter"/>
</dbReference>
<proteinExistence type="inferred from homology"/>
<dbReference type="EMBL" id="CAKKNE010000001">
    <property type="protein sequence ID" value="CAH0365016.1"/>
    <property type="molecule type" value="Genomic_DNA"/>
</dbReference>
<name>A0A8J2S810_9STRA</name>
<protein>
    <recommendedName>
        <fullName evidence="9">D-lactate dehydrogenase (cytochrome)</fullName>
        <ecNumber evidence="9">1.1.2.4</ecNumber>
    </recommendedName>
</protein>
<evidence type="ECO:0000256" key="3">
    <source>
        <dbReference type="ARBA" id="ARBA00008000"/>
    </source>
</evidence>